<name>D8S4Q1_SELML</name>
<keyword evidence="1" id="KW-1133">Transmembrane helix</keyword>
<proteinExistence type="predicted"/>
<dbReference type="EMBL" id="GL377602">
    <property type="protein sequence ID" value="EFJ20471.1"/>
    <property type="molecule type" value="Genomic_DNA"/>
</dbReference>
<dbReference type="InParanoid" id="D8S4Q1"/>
<dbReference type="Proteomes" id="UP000001514">
    <property type="component" value="Unassembled WGS sequence"/>
</dbReference>
<gene>
    <name evidence="2" type="ORF">SELMODRAFT_418110</name>
</gene>
<keyword evidence="3" id="KW-1185">Reference proteome</keyword>
<dbReference type="HOGENOM" id="CLU_1430279_0_0_1"/>
<keyword evidence="1" id="KW-0472">Membrane</keyword>
<evidence type="ECO:0000313" key="2">
    <source>
        <dbReference type="EMBL" id="EFJ20471.1"/>
    </source>
</evidence>
<organism evidence="3">
    <name type="scientific">Selaginella moellendorffii</name>
    <name type="common">Spikemoss</name>
    <dbReference type="NCBI Taxonomy" id="88036"/>
    <lineage>
        <taxon>Eukaryota</taxon>
        <taxon>Viridiplantae</taxon>
        <taxon>Streptophyta</taxon>
        <taxon>Embryophyta</taxon>
        <taxon>Tracheophyta</taxon>
        <taxon>Lycopodiopsida</taxon>
        <taxon>Selaginellales</taxon>
        <taxon>Selaginellaceae</taxon>
        <taxon>Selaginella</taxon>
    </lineage>
</organism>
<sequence length="190" mass="20374">MARLAGRLVQQPRQLLVGRRLLRWLALSMSAASTAGAAGCGGLGCGVLKMQRPCSRCAFEPLDLCDPTVEERGEGSVSGPLQWLLLLQRLLPWQILALDQKGAKSLCGEFVVPDTIQGSWAVGNTKEITVLRSQANSQTLSGSEHLQKKSKYDSGLNHVDHWIGRSDGGEDAGDAAHALSLRFQSHSSTG</sequence>
<reference evidence="2 3" key="1">
    <citation type="journal article" date="2011" name="Science">
        <title>The Selaginella genome identifies genetic changes associated with the evolution of vascular plants.</title>
        <authorList>
            <person name="Banks J.A."/>
            <person name="Nishiyama T."/>
            <person name="Hasebe M."/>
            <person name="Bowman J.L."/>
            <person name="Gribskov M."/>
            <person name="dePamphilis C."/>
            <person name="Albert V.A."/>
            <person name="Aono N."/>
            <person name="Aoyama T."/>
            <person name="Ambrose B.A."/>
            <person name="Ashton N.W."/>
            <person name="Axtell M.J."/>
            <person name="Barker E."/>
            <person name="Barker M.S."/>
            <person name="Bennetzen J.L."/>
            <person name="Bonawitz N.D."/>
            <person name="Chapple C."/>
            <person name="Cheng C."/>
            <person name="Correa L.G."/>
            <person name="Dacre M."/>
            <person name="DeBarry J."/>
            <person name="Dreyer I."/>
            <person name="Elias M."/>
            <person name="Engstrom E.M."/>
            <person name="Estelle M."/>
            <person name="Feng L."/>
            <person name="Finet C."/>
            <person name="Floyd S.K."/>
            <person name="Frommer W.B."/>
            <person name="Fujita T."/>
            <person name="Gramzow L."/>
            <person name="Gutensohn M."/>
            <person name="Harholt J."/>
            <person name="Hattori M."/>
            <person name="Heyl A."/>
            <person name="Hirai T."/>
            <person name="Hiwatashi Y."/>
            <person name="Ishikawa M."/>
            <person name="Iwata M."/>
            <person name="Karol K.G."/>
            <person name="Koehler B."/>
            <person name="Kolukisaoglu U."/>
            <person name="Kubo M."/>
            <person name="Kurata T."/>
            <person name="Lalonde S."/>
            <person name="Li K."/>
            <person name="Li Y."/>
            <person name="Litt A."/>
            <person name="Lyons E."/>
            <person name="Manning G."/>
            <person name="Maruyama T."/>
            <person name="Michael T.P."/>
            <person name="Mikami K."/>
            <person name="Miyazaki S."/>
            <person name="Morinaga S."/>
            <person name="Murata T."/>
            <person name="Mueller-Roeber B."/>
            <person name="Nelson D.R."/>
            <person name="Obara M."/>
            <person name="Oguri Y."/>
            <person name="Olmstead R.G."/>
            <person name="Onodera N."/>
            <person name="Petersen B.L."/>
            <person name="Pils B."/>
            <person name="Prigge M."/>
            <person name="Rensing S.A."/>
            <person name="Riano-Pachon D.M."/>
            <person name="Roberts A.W."/>
            <person name="Sato Y."/>
            <person name="Scheller H.V."/>
            <person name="Schulz B."/>
            <person name="Schulz C."/>
            <person name="Shakirov E.V."/>
            <person name="Shibagaki N."/>
            <person name="Shinohara N."/>
            <person name="Shippen D.E."/>
            <person name="Soerensen I."/>
            <person name="Sotooka R."/>
            <person name="Sugimoto N."/>
            <person name="Sugita M."/>
            <person name="Sumikawa N."/>
            <person name="Tanurdzic M."/>
            <person name="Theissen G."/>
            <person name="Ulvskov P."/>
            <person name="Wakazuki S."/>
            <person name="Weng J.K."/>
            <person name="Willats W.W."/>
            <person name="Wipf D."/>
            <person name="Wolf P.G."/>
            <person name="Yang L."/>
            <person name="Zimmer A.D."/>
            <person name="Zhu Q."/>
            <person name="Mitros T."/>
            <person name="Hellsten U."/>
            <person name="Loque D."/>
            <person name="Otillar R."/>
            <person name="Salamov A."/>
            <person name="Schmutz J."/>
            <person name="Shapiro H."/>
            <person name="Lindquist E."/>
            <person name="Lucas S."/>
            <person name="Rokhsar D."/>
            <person name="Grigoriev I.V."/>
        </authorList>
    </citation>
    <scope>NUCLEOTIDE SEQUENCE [LARGE SCALE GENOMIC DNA]</scope>
</reference>
<dbReference type="KEGG" id="smo:SELMODRAFT_418110"/>
<dbReference type="AlphaFoldDB" id="D8S4Q1"/>
<feature type="transmembrane region" description="Helical" evidence="1">
    <location>
        <begin position="21"/>
        <end position="44"/>
    </location>
</feature>
<protein>
    <submittedName>
        <fullName evidence="2">Uncharacterized protein</fullName>
    </submittedName>
</protein>
<dbReference type="Gramene" id="EFJ20471">
    <property type="protein sequence ID" value="EFJ20471"/>
    <property type="gene ID" value="SELMODRAFT_418110"/>
</dbReference>
<evidence type="ECO:0000313" key="3">
    <source>
        <dbReference type="Proteomes" id="UP000001514"/>
    </source>
</evidence>
<evidence type="ECO:0000256" key="1">
    <source>
        <dbReference type="SAM" id="Phobius"/>
    </source>
</evidence>
<keyword evidence="1" id="KW-0812">Transmembrane</keyword>
<accession>D8S4Q1</accession>